<dbReference type="Proteomes" id="UP000580250">
    <property type="component" value="Unassembled WGS sequence"/>
</dbReference>
<keyword evidence="4" id="KW-0507">mRNA processing</keyword>
<evidence type="ECO:0000256" key="2">
    <source>
        <dbReference type="ARBA" id="ARBA00010912"/>
    </source>
</evidence>
<dbReference type="PANTHER" id="PTHR10682:SF10">
    <property type="entry name" value="POLYNUCLEOTIDE ADENYLYLTRANSFERASE"/>
    <property type="match status" value="1"/>
</dbReference>
<evidence type="ECO:0000256" key="6">
    <source>
        <dbReference type="ARBA" id="ARBA00022741"/>
    </source>
</evidence>
<evidence type="ECO:0000256" key="5">
    <source>
        <dbReference type="ARBA" id="ARBA00022679"/>
    </source>
</evidence>
<reference evidence="11 12" key="1">
    <citation type="submission" date="2020-08" db="EMBL/GenBank/DDBJ databases">
        <authorList>
            <person name="Koutsovoulos G."/>
            <person name="Danchin GJ E."/>
        </authorList>
    </citation>
    <scope>NUCLEOTIDE SEQUENCE [LARGE SCALE GENOMIC DNA]</scope>
</reference>
<protein>
    <recommendedName>
        <fullName evidence="3">polynucleotide adenylyltransferase</fullName>
        <ecNumber evidence="3">2.7.7.19</ecNumber>
    </recommendedName>
</protein>
<comment type="catalytic activity">
    <reaction evidence="9">
        <text>RNA(n) + ATP = RNA(n)-3'-adenine ribonucleotide + diphosphate</text>
        <dbReference type="Rhea" id="RHEA:11332"/>
        <dbReference type="Rhea" id="RHEA-COMP:14527"/>
        <dbReference type="Rhea" id="RHEA-COMP:17347"/>
        <dbReference type="ChEBI" id="CHEBI:30616"/>
        <dbReference type="ChEBI" id="CHEBI:33019"/>
        <dbReference type="ChEBI" id="CHEBI:140395"/>
        <dbReference type="ChEBI" id="CHEBI:173115"/>
        <dbReference type="EC" id="2.7.7.19"/>
    </reaction>
</comment>
<dbReference type="EC" id="2.7.7.19" evidence="3"/>
<dbReference type="EMBL" id="CAJEWN010002124">
    <property type="protein sequence ID" value="CAD2202042.1"/>
    <property type="molecule type" value="Genomic_DNA"/>
</dbReference>
<dbReference type="PANTHER" id="PTHR10682">
    <property type="entry name" value="POLY A POLYMERASE"/>
    <property type="match status" value="1"/>
</dbReference>
<dbReference type="GO" id="GO:0005524">
    <property type="term" value="F:ATP binding"/>
    <property type="evidence" value="ECO:0007669"/>
    <property type="project" value="UniProtKB-KW"/>
</dbReference>
<proteinExistence type="inferred from homology"/>
<dbReference type="GO" id="GO:0005634">
    <property type="term" value="C:nucleus"/>
    <property type="evidence" value="ECO:0007669"/>
    <property type="project" value="UniProtKB-SubCell"/>
</dbReference>
<keyword evidence="8" id="KW-0539">Nucleus</keyword>
<dbReference type="InterPro" id="IPR007012">
    <property type="entry name" value="PolA_pol_cen_dom"/>
</dbReference>
<dbReference type="Gene3D" id="1.10.1410.10">
    <property type="match status" value="1"/>
</dbReference>
<evidence type="ECO:0000256" key="8">
    <source>
        <dbReference type="ARBA" id="ARBA00023242"/>
    </source>
</evidence>
<evidence type="ECO:0000256" key="9">
    <source>
        <dbReference type="ARBA" id="ARBA00048830"/>
    </source>
</evidence>
<evidence type="ECO:0000259" key="10">
    <source>
        <dbReference type="Pfam" id="PF04928"/>
    </source>
</evidence>
<feature type="domain" description="Poly(A) polymerase central" evidence="10">
    <location>
        <begin position="36"/>
        <end position="167"/>
    </location>
</feature>
<sequence>MYSFFETSFRNLFKNKPKIRPIKIKNALSFICIPDHFIYDGQFGFLNGATLNVLVIKVLLLNFDSSLLYLLQKFFQTYMEWDWQNIVSLDELSNKPLSWSSEEELNKRKGLYLGKKFGISEKEMKRLENHANLIMVVLTPGYPKQNCSFNVNYSTRQIIQKELEIGKISREE</sequence>
<keyword evidence="7" id="KW-0067">ATP-binding</keyword>
<dbReference type="Pfam" id="PF04928">
    <property type="entry name" value="PAP_central"/>
    <property type="match status" value="1"/>
</dbReference>
<evidence type="ECO:0000313" key="11">
    <source>
        <dbReference type="EMBL" id="CAD2202042.1"/>
    </source>
</evidence>
<evidence type="ECO:0000256" key="7">
    <source>
        <dbReference type="ARBA" id="ARBA00022840"/>
    </source>
</evidence>
<dbReference type="GO" id="GO:0006397">
    <property type="term" value="P:mRNA processing"/>
    <property type="evidence" value="ECO:0007669"/>
    <property type="project" value="UniProtKB-KW"/>
</dbReference>
<gene>
    <name evidence="11" type="ORF">MENT_LOCUS55651</name>
</gene>
<dbReference type="GO" id="GO:1990817">
    <property type="term" value="F:poly(A) RNA polymerase activity"/>
    <property type="evidence" value="ECO:0007669"/>
    <property type="project" value="UniProtKB-EC"/>
</dbReference>
<dbReference type="AlphaFoldDB" id="A0A6V7XRY1"/>
<evidence type="ECO:0000313" key="12">
    <source>
        <dbReference type="Proteomes" id="UP000580250"/>
    </source>
</evidence>
<accession>A0A6V7XRY1</accession>
<keyword evidence="5" id="KW-0808">Transferase</keyword>
<comment type="subcellular location">
    <subcellularLocation>
        <location evidence="1">Nucleus</location>
    </subcellularLocation>
</comment>
<comment type="similarity">
    <text evidence="2">Belongs to the poly(A) polymerase family.</text>
</comment>
<dbReference type="SUPFAM" id="SSF81631">
    <property type="entry name" value="PAP/OAS1 substrate-binding domain"/>
    <property type="match status" value="1"/>
</dbReference>
<evidence type="ECO:0000256" key="4">
    <source>
        <dbReference type="ARBA" id="ARBA00022664"/>
    </source>
</evidence>
<evidence type="ECO:0000256" key="1">
    <source>
        <dbReference type="ARBA" id="ARBA00004123"/>
    </source>
</evidence>
<comment type="caution">
    <text evidence="11">The sequence shown here is derived from an EMBL/GenBank/DDBJ whole genome shotgun (WGS) entry which is preliminary data.</text>
</comment>
<organism evidence="11 12">
    <name type="scientific">Meloidogyne enterolobii</name>
    <name type="common">Root-knot nematode worm</name>
    <name type="synonym">Meloidogyne mayaguensis</name>
    <dbReference type="NCBI Taxonomy" id="390850"/>
    <lineage>
        <taxon>Eukaryota</taxon>
        <taxon>Metazoa</taxon>
        <taxon>Ecdysozoa</taxon>
        <taxon>Nematoda</taxon>
        <taxon>Chromadorea</taxon>
        <taxon>Rhabditida</taxon>
        <taxon>Tylenchina</taxon>
        <taxon>Tylenchomorpha</taxon>
        <taxon>Tylenchoidea</taxon>
        <taxon>Meloidogynidae</taxon>
        <taxon>Meloidogyninae</taxon>
        <taxon>Meloidogyne</taxon>
    </lineage>
</organism>
<evidence type="ECO:0000256" key="3">
    <source>
        <dbReference type="ARBA" id="ARBA00012388"/>
    </source>
</evidence>
<name>A0A6V7XRY1_MELEN</name>
<keyword evidence="6" id="KW-0547">Nucleotide-binding</keyword>